<evidence type="ECO:0000256" key="2">
    <source>
        <dbReference type="ARBA" id="ARBA00022801"/>
    </source>
</evidence>
<dbReference type="PANTHER" id="PTHR43037">
    <property type="entry name" value="UNNAMED PRODUCT-RELATED"/>
    <property type="match status" value="1"/>
</dbReference>
<dbReference type="InterPro" id="IPR050955">
    <property type="entry name" value="Plant_Biomass_Hydrol_Est"/>
</dbReference>
<dbReference type="InterPro" id="IPR029058">
    <property type="entry name" value="AB_hydrolase_fold"/>
</dbReference>
<reference evidence="4 5" key="1">
    <citation type="submission" date="2018-01" db="EMBL/GenBank/DDBJ databases">
        <title>Draft genome sequence of Paucibacter aquatile CR182 isolated from freshwater of the Nakdong River.</title>
        <authorList>
            <person name="Choi A."/>
            <person name="Chung E.J."/>
        </authorList>
    </citation>
    <scope>NUCLEOTIDE SEQUENCE [LARGE SCALE GENOMIC DNA]</scope>
    <source>
        <strain evidence="4 5">CR182</strain>
    </source>
</reference>
<keyword evidence="3" id="KW-1133">Transmembrane helix</keyword>
<dbReference type="Proteomes" id="UP000235916">
    <property type="component" value="Unassembled WGS sequence"/>
</dbReference>
<dbReference type="GO" id="GO:0005576">
    <property type="term" value="C:extracellular region"/>
    <property type="evidence" value="ECO:0007669"/>
    <property type="project" value="InterPro"/>
</dbReference>
<keyword evidence="3" id="KW-0812">Transmembrane</keyword>
<dbReference type="PANTHER" id="PTHR43037:SF1">
    <property type="entry name" value="BLL1128 PROTEIN"/>
    <property type="match status" value="1"/>
</dbReference>
<dbReference type="GO" id="GO:0016787">
    <property type="term" value="F:hydrolase activity"/>
    <property type="evidence" value="ECO:0007669"/>
    <property type="project" value="UniProtKB-KW"/>
</dbReference>
<evidence type="ECO:0000256" key="1">
    <source>
        <dbReference type="ARBA" id="ARBA00022729"/>
    </source>
</evidence>
<protein>
    <submittedName>
        <fullName evidence="4">Polyhydroxybutyrate depolymerase</fullName>
    </submittedName>
</protein>
<dbReference type="AlphaFoldDB" id="A0A2N8KXC2"/>
<feature type="transmembrane region" description="Helical" evidence="3">
    <location>
        <begin position="59"/>
        <end position="83"/>
    </location>
</feature>
<name>A0A2N8KXC2_9BURK</name>
<proteinExistence type="predicted"/>
<dbReference type="Gene3D" id="3.40.50.1820">
    <property type="entry name" value="alpha/beta hydrolase"/>
    <property type="match status" value="1"/>
</dbReference>
<gene>
    <name evidence="4" type="ORF">C1O66_11605</name>
</gene>
<dbReference type="OrthoDB" id="9765647at2"/>
<dbReference type="SUPFAM" id="SSF53474">
    <property type="entry name" value="alpha/beta-Hydrolases"/>
    <property type="match status" value="1"/>
</dbReference>
<keyword evidence="3" id="KW-0472">Membrane</keyword>
<dbReference type="EMBL" id="POSP01000003">
    <property type="protein sequence ID" value="PND38100.1"/>
    <property type="molecule type" value="Genomic_DNA"/>
</dbReference>
<comment type="caution">
    <text evidence="4">The sequence shown here is derived from an EMBL/GenBank/DDBJ whole genome shotgun (WGS) entry which is preliminary data.</text>
</comment>
<keyword evidence="5" id="KW-1185">Reference proteome</keyword>
<evidence type="ECO:0000313" key="5">
    <source>
        <dbReference type="Proteomes" id="UP000235916"/>
    </source>
</evidence>
<evidence type="ECO:0000313" key="4">
    <source>
        <dbReference type="EMBL" id="PND38100.1"/>
    </source>
</evidence>
<accession>A0A2N8KXC2</accession>
<keyword evidence="2" id="KW-0378">Hydrolase</keyword>
<organism evidence="4 5">
    <name type="scientific">Kinneretia aquatilis</name>
    <dbReference type="NCBI Taxonomy" id="2070761"/>
    <lineage>
        <taxon>Bacteria</taxon>
        <taxon>Pseudomonadati</taxon>
        <taxon>Pseudomonadota</taxon>
        <taxon>Betaproteobacteria</taxon>
        <taxon>Burkholderiales</taxon>
        <taxon>Sphaerotilaceae</taxon>
        <taxon>Roseateles</taxon>
    </lineage>
</organism>
<sequence length="392" mass="41591">MNDAKRRSVAAGATRRGGASLILVGASPIPHGLAAAPTCRHSRPLNPCEHLVMKRVLRWLLRGSLILLALLPLLAGLLAYFLYTPEPELPPLSGQLSQGTLDVAGVKRSYRSYVPKDLPPGAPLVLALHGSGEGPGQIRVATGYAFERLADQHGFALVYPKSFAFDWNDCSRIGDKELNGVSSDDVGFLASLVDHLVTELALDPARVFAAGVSNGGSMVMRLALEQPDRYKAVAAVVANVPAPQNFQCKPAAQKATSVMIMNGSEDPLVPYAGGEINLLGLFYQGGPVISSRASAQFFADWAHLNGAPQTLETVVAGGVRVEHKRWSPAHTGSGKQGGRHSGEGKAEVELVTIHGGGHGLPQPYAQRPRLLGPSPMAPNGPALIWDFFARQH</sequence>
<dbReference type="Pfam" id="PF10503">
    <property type="entry name" value="Esterase_PHB"/>
    <property type="match status" value="1"/>
</dbReference>
<keyword evidence="1" id="KW-0732">Signal</keyword>
<dbReference type="InterPro" id="IPR010126">
    <property type="entry name" value="Esterase_phb"/>
</dbReference>
<evidence type="ECO:0000256" key="3">
    <source>
        <dbReference type="SAM" id="Phobius"/>
    </source>
</evidence>